<name>A0A8S1C2G3_9INSE</name>
<dbReference type="PROSITE" id="PS50191">
    <property type="entry name" value="CRAL_TRIO"/>
    <property type="match status" value="1"/>
</dbReference>
<sequence>MSHASAAENNELCDGTDGRLFIHSSAPHAQKSCSHQQRHTDDFENWFELGYPELLSRGNCTCVCCAAYSALTGRLQATDCTEVRCQQSHSPISWRSTGPKKEKVSVREFELPLRPRSLARAPQLYQLMTDKLESASLLIGDNFWLRFEIEDIEGECVEKARKELRETEENRSTGIEELRELIKADKDLKFPIEDEGRLLIFLRPCKFYAASAYALIRRYYQFRLKNPKVYHELKPTSEKNLFEQDIITVLPKRDAWGRRILLIESGAKWNTSLCTLDEIFRGCALFLEAAMVEPKTQVSGVVVILDQAGLSLSHVMQFTPGFARAVVQWVQDCLPVRLKGVHIVNQPYIFNMIFAVFKPFMQEKLRKRIHFHGTNRPSILKHINPEALPERYGGKLDLPDVTGEQWYSLMAPRNKDYELINTYGYIKE</sequence>
<evidence type="ECO:0000313" key="2">
    <source>
        <dbReference type="EMBL" id="CAB3363252.1"/>
    </source>
</evidence>
<dbReference type="InterPro" id="IPR001251">
    <property type="entry name" value="CRAL-TRIO_dom"/>
</dbReference>
<organism evidence="2 3">
    <name type="scientific">Cloeon dipterum</name>
    <dbReference type="NCBI Taxonomy" id="197152"/>
    <lineage>
        <taxon>Eukaryota</taxon>
        <taxon>Metazoa</taxon>
        <taxon>Ecdysozoa</taxon>
        <taxon>Arthropoda</taxon>
        <taxon>Hexapoda</taxon>
        <taxon>Insecta</taxon>
        <taxon>Pterygota</taxon>
        <taxon>Palaeoptera</taxon>
        <taxon>Ephemeroptera</taxon>
        <taxon>Pisciforma</taxon>
        <taxon>Baetidae</taxon>
        <taxon>Cloeon</taxon>
    </lineage>
</organism>
<protein>
    <recommendedName>
        <fullName evidence="1">CRAL-TRIO domain-containing protein</fullName>
    </recommendedName>
</protein>
<dbReference type="AlphaFoldDB" id="A0A8S1C2G3"/>
<dbReference type="GO" id="GO:0016020">
    <property type="term" value="C:membrane"/>
    <property type="evidence" value="ECO:0007669"/>
    <property type="project" value="TreeGrafter"/>
</dbReference>
<dbReference type="PANTHER" id="PTHR10174">
    <property type="entry name" value="ALPHA-TOCOPHEROL TRANSFER PROTEIN-RELATED"/>
    <property type="match status" value="1"/>
</dbReference>
<dbReference type="CDD" id="cd00170">
    <property type="entry name" value="SEC14"/>
    <property type="match status" value="1"/>
</dbReference>
<evidence type="ECO:0000259" key="1">
    <source>
        <dbReference type="PROSITE" id="PS50191"/>
    </source>
</evidence>
<dbReference type="InterPro" id="IPR036273">
    <property type="entry name" value="CRAL/TRIO_N_dom_sf"/>
</dbReference>
<dbReference type="SUPFAM" id="SSF46938">
    <property type="entry name" value="CRAL/TRIO N-terminal domain"/>
    <property type="match status" value="1"/>
</dbReference>
<dbReference type="Pfam" id="PF00650">
    <property type="entry name" value="CRAL_TRIO"/>
    <property type="match status" value="1"/>
</dbReference>
<reference evidence="2 3" key="1">
    <citation type="submission" date="2020-04" db="EMBL/GenBank/DDBJ databases">
        <authorList>
            <person name="Alioto T."/>
            <person name="Alioto T."/>
            <person name="Gomez Garrido J."/>
        </authorList>
    </citation>
    <scope>NUCLEOTIDE SEQUENCE [LARGE SCALE GENOMIC DNA]</scope>
</reference>
<dbReference type="EMBL" id="CADEPI010000011">
    <property type="protein sequence ID" value="CAB3363252.1"/>
    <property type="molecule type" value="Genomic_DNA"/>
</dbReference>
<dbReference type="Proteomes" id="UP000494165">
    <property type="component" value="Unassembled WGS sequence"/>
</dbReference>
<dbReference type="InterPro" id="IPR036865">
    <property type="entry name" value="CRAL-TRIO_dom_sf"/>
</dbReference>
<dbReference type="OrthoDB" id="75724at2759"/>
<dbReference type="PANTHER" id="PTHR10174:SF220">
    <property type="entry name" value="LD41874P"/>
    <property type="match status" value="1"/>
</dbReference>
<comment type="caution">
    <text evidence="2">The sequence shown here is derived from an EMBL/GenBank/DDBJ whole genome shotgun (WGS) entry which is preliminary data.</text>
</comment>
<evidence type="ECO:0000313" key="3">
    <source>
        <dbReference type="Proteomes" id="UP000494165"/>
    </source>
</evidence>
<dbReference type="Gene3D" id="1.10.8.20">
    <property type="entry name" value="N-terminal domain of phosphatidylinositol transfer protein sec14p"/>
    <property type="match status" value="1"/>
</dbReference>
<dbReference type="PRINTS" id="PR00180">
    <property type="entry name" value="CRETINALDHBP"/>
</dbReference>
<accession>A0A8S1C2G3</accession>
<dbReference type="SMART" id="SM00516">
    <property type="entry name" value="SEC14"/>
    <property type="match status" value="1"/>
</dbReference>
<dbReference type="Gene3D" id="1.20.5.1200">
    <property type="entry name" value="Alpha-tocopherol transfer"/>
    <property type="match status" value="1"/>
</dbReference>
<dbReference type="GO" id="GO:1902936">
    <property type="term" value="F:phosphatidylinositol bisphosphate binding"/>
    <property type="evidence" value="ECO:0007669"/>
    <property type="project" value="TreeGrafter"/>
</dbReference>
<feature type="domain" description="CRAL-TRIO" evidence="1">
    <location>
        <begin position="234"/>
        <end position="400"/>
    </location>
</feature>
<dbReference type="SUPFAM" id="SSF52087">
    <property type="entry name" value="CRAL/TRIO domain"/>
    <property type="match status" value="1"/>
</dbReference>
<keyword evidence="3" id="KW-1185">Reference proteome</keyword>
<gene>
    <name evidence="2" type="ORF">CLODIP_2_CD14868</name>
</gene>
<proteinExistence type="predicted"/>
<dbReference type="Gene3D" id="3.40.525.10">
    <property type="entry name" value="CRAL-TRIO lipid binding domain"/>
    <property type="match status" value="1"/>
</dbReference>